<keyword evidence="2" id="KW-1185">Reference proteome</keyword>
<dbReference type="EMBL" id="CP066744">
    <property type="protein sequence ID" value="QQK08119.1"/>
    <property type="molecule type" value="Genomic_DNA"/>
</dbReference>
<evidence type="ECO:0000313" key="1">
    <source>
        <dbReference type="EMBL" id="QQK08119.1"/>
    </source>
</evidence>
<dbReference type="Proteomes" id="UP000595814">
    <property type="component" value="Chromosome"/>
</dbReference>
<sequence length="283" mass="32587">MEKLLLKNGNYIPKLGQGTWRLGENSKQRKSEVEALQFGIEKGLNLIDTAEMYGEGGAELIVKEAIKDFNRRDLFIVSKVYPHNASRKKIFSAVENTLKRLGSDYLDLYLLHWRGTVPLKETIDCFEEMVKQGIIKQWGVSNFDTDDMKELFSIRNGSNCVINQVLYHLGSRGTEYDLQNWLIENNTVMMAYCPLAQGGYLREELIKNKSIIEIAKNRNITVYQLLLGFVLNRKNTIAIPKATKKEHIEDNINSLEIVLNEDELKILNREFPAPNFKTWLDIV</sequence>
<reference evidence="1 2" key="1">
    <citation type="journal article" date="2022" name="Int. J. Syst. Evol. Microbiol.">
        <title>Miniphocaeibacter halophilus sp. nov., an ammonium-tolerant acetate-producing bacterium isolated from a biogas system.</title>
        <authorList>
            <person name="Schnurer A."/>
            <person name="Singh A."/>
            <person name="Bi S."/>
            <person name="Qiao W."/>
            <person name="Westerholm M."/>
        </authorList>
    </citation>
    <scope>NUCLEOTIDE SEQUENCE [LARGE SCALE GENOMIC DNA]</scope>
    <source>
        <strain evidence="1 2">AMB_01</strain>
    </source>
</reference>
<accession>A0AC61MW69</accession>
<protein>
    <submittedName>
        <fullName evidence="1">Aldo/keto reductase</fullName>
    </submittedName>
</protein>
<evidence type="ECO:0000313" key="2">
    <source>
        <dbReference type="Proteomes" id="UP000595814"/>
    </source>
</evidence>
<name>A0AC61MW69_9FIRM</name>
<proteinExistence type="predicted"/>
<organism evidence="1 2">
    <name type="scientific">Miniphocaeibacter halophilus</name>
    <dbReference type="NCBI Taxonomy" id="2931922"/>
    <lineage>
        <taxon>Bacteria</taxon>
        <taxon>Bacillati</taxon>
        <taxon>Bacillota</taxon>
        <taxon>Tissierellia</taxon>
        <taxon>Tissierellales</taxon>
        <taxon>Peptoniphilaceae</taxon>
        <taxon>Miniphocaeibacter</taxon>
    </lineage>
</organism>
<gene>
    <name evidence="1" type="ORF">JFY71_00865</name>
</gene>